<protein>
    <submittedName>
        <fullName evidence="1">Uncharacterized protein</fullName>
    </submittedName>
</protein>
<comment type="caution">
    <text evidence="1">The sequence shown here is derived from an EMBL/GenBank/DDBJ whole genome shotgun (WGS) entry which is preliminary data.</text>
</comment>
<organism evidence="1 2">
    <name type="scientific">Trichinella patagoniensis</name>
    <dbReference type="NCBI Taxonomy" id="990121"/>
    <lineage>
        <taxon>Eukaryota</taxon>
        <taxon>Metazoa</taxon>
        <taxon>Ecdysozoa</taxon>
        <taxon>Nematoda</taxon>
        <taxon>Enoplea</taxon>
        <taxon>Dorylaimia</taxon>
        <taxon>Trichinellida</taxon>
        <taxon>Trichinellidae</taxon>
        <taxon>Trichinella</taxon>
    </lineage>
</organism>
<dbReference type="Proteomes" id="UP000054783">
    <property type="component" value="Unassembled WGS sequence"/>
</dbReference>
<sequence length="30" mass="3514">MSDTLSWNPMCKHCVFPEHLARNILEATLR</sequence>
<dbReference type="EMBL" id="JYDQ01000087">
    <property type="protein sequence ID" value="KRY15910.1"/>
    <property type="molecule type" value="Genomic_DNA"/>
</dbReference>
<dbReference type="AlphaFoldDB" id="A0A0V0ZT48"/>
<name>A0A0V0ZT48_9BILA</name>
<reference evidence="1 2" key="1">
    <citation type="submission" date="2015-01" db="EMBL/GenBank/DDBJ databases">
        <title>Evolution of Trichinella species and genotypes.</title>
        <authorList>
            <person name="Korhonen P.K."/>
            <person name="Edoardo P."/>
            <person name="Giuseppe L.R."/>
            <person name="Gasser R.B."/>
        </authorList>
    </citation>
    <scope>NUCLEOTIDE SEQUENCE [LARGE SCALE GENOMIC DNA]</scope>
    <source>
        <strain evidence="1">ISS2496</strain>
    </source>
</reference>
<evidence type="ECO:0000313" key="2">
    <source>
        <dbReference type="Proteomes" id="UP000054783"/>
    </source>
</evidence>
<evidence type="ECO:0000313" key="1">
    <source>
        <dbReference type="EMBL" id="KRY15910.1"/>
    </source>
</evidence>
<gene>
    <name evidence="1" type="ORF">T12_11244</name>
</gene>
<accession>A0A0V0ZT48</accession>
<proteinExistence type="predicted"/>
<keyword evidence="2" id="KW-1185">Reference proteome</keyword>